<dbReference type="Proteomes" id="UP000199036">
    <property type="component" value="Unassembled WGS sequence"/>
</dbReference>
<organism evidence="2 3">
    <name type="scientific">Paenimyroides ummariense</name>
    <dbReference type="NCBI Taxonomy" id="913024"/>
    <lineage>
        <taxon>Bacteria</taxon>
        <taxon>Pseudomonadati</taxon>
        <taxon>Bacteroidota</taxon>
        <taxon>Flavobacteriia</taxon>
        <taxon>Flavobacteriales</taxon>
        <taxon>Flavobacteriaceae</taxon>
        <taxon>Paenimyroides</taxon>
    </lineage>
</organism>
<feature type="domain" description="Cyclic nucleotide-binding" evidence="1">
    <location>
        <begin position="12"/>
        <end position="104"/>
    </location>
</feature>
<reference evidence="3" key="1">
    <citation type="submission" date="2016-10" db="EMBL/GenBank/DDBJ databases">
        <authorList>
            <person name="Varghese N."/>
            <person name="Submissions S."/>
        </authorList>
    </citation>
    <scope>NUCLEOTIDE SEQUENCE [LARGE SCALE GENOMIC DNA]</scope>
    <source>
        <strain evidence="3">DS-12</strain>
    </source>
</reference>
<accession>A0A1I4WPR3</accession>
<dbReference type="InterPro" id="IPR018490">
    <property type="entry name" value="cNMP-bd_dom_sf"/>
</dbReference>
<dbReference type="PROSITE" id="PS50042">
    <property type="entry name" value="CNMP_BINDING_3"/>
    <property type="match status" value="1"/>
</dbReference>
<dbReference type="EMBL" id="FOVI01000001">
    <property type="protein sequence ID" value="SFN15427.1"/>
    <property type="molecule type" value="Genomic_DNA"/>
</dbReference>
<dbReference type="CDD" id="cd00038">
    <property type="entry name" value="CAP_ED"/>
    <property type="match status" value="1"/>
</dbReference>
<dbReference type="OrthoDB" id="792939at2"/>
<gene>
    <name evidence="2" type="ORF">SAMN05421741_101336</name>
</gene>
<dbReference type="GO" id="GO:0016301">
    <property type="term" value="F:kinase activity"/>
    <property type="evidence" value="ECO:0007669"/>
    <property type="project" value="UniProtKB-KW"/>
</dbReference>
<dbReference type="STRING" id="913024.SAMN05421741_101336"/>
<dbReference type="Gene3D" id="2.60.120.10">
    <property type="entry name" value="Jelly Rolls"/>
    <property type="match status" value="1"/>
</dbReference>
<keyword evidence="2" id="KW-0418">Kinase</keyword>
<dbReference type="InterPro" id="IPR000595">
    <property type="entry name" value="cNMP-bd_dom"/>
</dbReference>
<evidence type="ECO:0000259" key="1">
    <source>
        <dbReference type="PROSITE" id="PS50042"/>
    </source>
</evidence>
<name>A0A1I4WPR3_9FLAO</name>
<dbReference type="AlphaFoldDB" id="A0A1I4WPR3"/>
<dbReference type="InterPro" id="IPR014710">
    <property type="entry name" value="RmlC-like_jellyroll"/>
</dbReference>
<evidence type="ECO:0000313" key="2">
    <source>
        <dbReference type="EMBL" id="SFN15427.1"/>
    </source>
</evidence>
<dbReference type="SUPFAM" id="SSF51206">
    <property type="entry name" value="cAMP-binding domain-like"/>
    <property type="match status" value="1"/>
</dbReference>
<dbReference type="RefSeq" id="WP_091517998.1">
    <property type="nucleotide sequence ID" value="NZ_FOVI01000001.1"/>
</dbReference>
<keyword evidence="3" id="KW-1185">Reference proteome</keyword>
<proteinExistence type="predicted"/>
<evidence type="ECO:0000313" key="3">
    <source>
        <dbReference type="Proteomes" id="UP000199036"/>
    </source>
</evidence>
<protein>
    <submittedName>
        <fullName evidence="2">cAMP-binding domain of CRP or a regulatory subunit of cAMP-dependent protein kinases</fullName>
    </submittedName>
</protein>
<sequence>MKVTDLYSLFEANNLFTKELHLDRNEYLSTSGTIDTDIYFIKEGSLKIYVINDAEEQIIRFGYHNNIIASLDSFLSSKPSDFYIQAIKKSTVKVISKADFITFLNSEPSYLKLWIAILEDMVLQQMEREKDLLITSPKERYERVLKRSPQLFQEIPNKHIANYLRMKPETLSRLKKT</sequence>
<dbReference type="Pfam" id="PF00027">
    <property type="entry name" value="cNMP_binding"/>
    <property type="match status" value="1"/>
</dbReference>
<keyword evidence="2" id="KW-0808">Transferase</keyword>